<dbReference type="InterPro" id="IPR017941">
    <property type="entry name" value="Rieske_2Fe-2S"/>
</dbReference>
<sequence>MKNLPPESKSLWREKAPQSFPALKEDIDTEVCVIGGGIVGVSTAFMLARRGIKAALIEADRMGAGTSGYTTAKISSQHGLKYSSLIDTFGEQEARLYYDANEDAIAWMERMCKKLAIDCNFERQASYVYAETQEGAENINKEVEAYRRLELDGRLSEETELPFPVESAIMMHDQAQFHPLRFLSKLLRYLEVENTPVYENTKAVDIKRGKRPQVLMENGNVITADHVVMATHYPFKDLQALFAARLHVERSYAVAFRIEGKIPQGMYLNAESPKRSIRNAVDPDGNRLLLIGGEGHTSGQKDDTLQNYEALRQFGLEHFKVKDIPYRWSAQDLMTLDGMPYIGPVTPGKEDIFTAAGFGKWGMAMGVGAATIIADHISGKNNPYTKLFTPSRFTPSQDIKNAVKENMSVARSYVKGKMDRKSRNKLEDLANGEGAVVNFDGNRAGAYKNEHGEITIVDTTCTHMGCELSWNNGETSWDCPCHGSRFDVDGTVLEGPAVKPLTQLKKEEPK</sequence>
<proteinExistence type="predicted"/>
<dbReference type="InterPro" id="IPR036922">
    <property type="entry name" value="Rieske_2Fe-2S_sf"/>
</dbReference>
<keyword evidence="4" id="KW-0411">Iron-sulfur</keyword>
<dbReference type="InterPro" id="IPR036188">
    <property type="entry name" value="FAD/NAD-bd_sf"/>
</dbReference>
<evidence type="ECO:0000256" key="2">
    <source>
        <dbReference type="ARBA" id="ARBA00022723"/>
    </source>
</evidence>
<evidence type="ECO:0000313" key="8">
    <source>
        <dbReference type="Proteomes" id="UP000198778"/>
    </source>
</evidence>
<dbReference type="GO" id="GO:0046872">
    <property type="term" value="F:metal ion binding"/>
    <property type="evidence" value="ECO:0007669"/>
    <property type="project" value="UniProtKB-KW"/>
</dbReference>
<organism evidence="7 8">
    <name type="scientific">Alkalicoccus daliensis</name>
    <dbReference type="NCBI Taxonomy" id="745820"/>
    <lineage>
        <taxon>Bacteria</taxon>
        <taxon>Bacillati</taxon>
        <taxon>Bacillota</taxon>
        <taxon>Bacilli</taxon>
        <taxon>Bacillales</taxon>
        <taxon>Bacillaceae</taxon>
        <taxon>Alkalicoccus</taxon>
    </lineage>
</organism>
<evidence type="ECO:0000256" key="3">
    <source>
        <dbReference type="ARBA" id="ARBA00023004"/>
    </source>
</evidence>
<dbReference type="GO" id="GO:0016020">
    <property type="term" value="C:membrane"/>
    <property type="evidence" value="ECO:0007669"/>
    <property type="project" value="InterPro"/>
</dbReference>
<gene>
    <name evidence="7" type="ORF">SAMN04488053_105166</name>
</gene>
<dbReference type="InterPro" id="IPR006076">
    <property type="entry name" value="FAD-dep_OxRdtase"/>
</dbReference>
<dbReference type="Gene3D" id="2.102.10.10">
    <property type="entry name" value="Rieske [2Fe-2S] iron-sulphur domain"/>
    <property type="match status" value="1"/>
</dbReference>
<evidence type="ECO:0000313" key="7">
    <source>
        <dbReference type="EMBL" id="SDN99987.1"/>
    </source>
</evidence>
<accession>A0A1H0FZA2</accession>
<dbReference type="SUPFAM" id="SSF51971">
    <property type="entry name" value="Nucleotide-binding domain"/>
    <property type="match status" value="1"/>
</dbReference>
<dbReference type="SUPFAM" id="SSF50022">
    <property type="entry name" value="ISP domain"/>
    <property type="match status" value="1"/>
</dbReference>
<keyword evidence="3" id="KW-0408">Iron</keyword>
<keyword evidence="8" id="KW-1185">Reference proteome</keyword>
<dbReference type="GO" id="GO:0004497">
    <property type="term" value="F:monooxygenase activity"/>
    <property type="evidence" value="ECO:0007669"/>
    <property type="project" value="UniProtKB-ARBA"/>
</dbReference>
<reference evidence="8" key="1">
    <citation type="submission" date="2016-10" db="EMBL/GenBank/DDBJ databases">
        <authorList>
            <person name="Varghese N."/>
            <person name="Submissions S."/>
        </authorList>
    </citation>
    <scope>NUCLEOTIDE SEQUENCE [LARGE SCALE GENOMIC DNA]</scope>
    <source>
        <strain evidence="8">CGMCC 1.10369</strain>
    </source>
</reference>
<evidence type="ECO:0000256" key="5">
    <source>
        <dbReference type="ARBA" id="ARBA00023157"/>
    </source>
</evidence>
<dbReference type="STRING" id="745820.SAMN04488053_105166"/>
<dbReference type="CDD" id="cd03477">
    <property type="entry name" value="Rieske_YhfW_C"/>
    <property type="match status" value="1"/>
</dbReference>
<keyword evidence="5" id="KW-1015">Disulfide bond</keyword>
<dbReference type="Pfam" id="PF00355">
    <property type="entry name" value="Rieske"/>
    <property type="match status" value="1"/>
</dbReference>
<dbReference type="AlphaFoldDB" id="A0A1H0FZA2"/>
<dbReference type="PRINTS" id="PR00162">
    <property type="entry name" value="RIESKE"/>
</dbReference>
<dbReference type="GO" id="GO:0051537">
    <property type="term" value="F:2 iron, 2 sulfur cluster binding"/>
    <property type="evidence" value="ECO:0007669"/>
    <property type="project" value="UniProtKB-KW"/>
</dbReference>
<dbReference type="PROSITE" id="PS51296">
    <property type="entry name" value="RIESKE"/>
    <property type="match status" value="1"/>
</dbReference>
<dbReference type="InterPro" id="IPR038010">
    <property type="entry name" value="YhfW_C"/>
</dbReference>
<dbReference type="GO" id="GO:0016705">
    <property type="term" value="F:oxidoreductase activity, acting on paired donors, with incorporation or reduction of molecular oxygen"/>
    <property type="evidence" value="ECO:0007669"/>
    <property type="project" value="UniProtKB-ARBA"/>
</dbReference>
<feature type="domain" description="Rieske" evidence="6">
    <location>
        <begin position="421"/>
        <end position="510"/>
    </location>
</feature>
<dbReference type="Gene3D" id="3.50.50.60">
    <property type="entry name" value="FAD/NAD(P)-binding domain"/>
    <property type="match status" value="1"/>
</dbReference>
<evidence type="ECO:0000256" key="4">
    <source>
        <dbReference type="ARBA" id="ARBA00023014"/>
    </source>
</evidence>
<dbReference type="PANTHER" id="PTHR13847:SF274">
    <property type="entry name" value="RIESKE 2FE-2S IRON-SULFUR PROTEIN YHFW-RELATED"/>
    <property type="match status" value="1"/>
</dbReference>
<dbReference type="InterPro" id="IPR005805">
    <property type="entry name" value="Rieske_Fe-S_prot_C"/>
</dbReference>
<dbReference type="Pfam" id="PF01266">
    <property type="entry name" value="DAO"/>
    <property type="match status" value="1"/>
</dbReference>
<dbReference type="Gene3D" id="3.30.9.10">
    <property type="entry name" value="D-Amino Acid Oxidase, subunit A, domain 2"/>
    <property type="match status" value="1"/>
</dbReference>
<dbReference type="EMBL" id="FNIL01000005">
    <property type="protein sequence ID" value="SDN99987.1"/>
    <property type="molecule type" value="Genomic_DNA"/>
</dbReference>
<name>A0A1H0FZA2_9BACI</name>
<evidence type="ECO:0000256" key="1">
    <source>
        <dbReference type="ARBA" id="ARBA00022714"/>
    </source>
</evidence>
<dbReference type="RefSeq" id="WP_175444248.1">
    <property type="nucleotide sequence ID" value="NZ_FNIL01000005.1"/>
</dbReference>
<dbReference type="GO" id="GO:0005737">
    <property type="term" value="C:cytoplasm"/>
    <property type="evidence" value="ECO:0007669"/>
    <property type="project" value="TreeGrafter"/>
</dbReference>
<dbReference type="Proteomes" id="UP000198778">
    <property type="component" value="Unassembled WGS sequence"/>
</dbReference>
<keyword evidence="1" id="KW-0001">2Fe-2S</keyword>
<protein>
    <submittedName>
        <fullName evidence="7">Glycine/D-amino acid oxidase</fullName>
    </submittedName>
</protein>
<dbReference type="FunFam" id="2.102.10.10:FF:000014">
    <property type="entry name" value="Oxidoreductase, FAD dependent"/>
    <property type="match status" value="1"/>
</dbReference>
<keyword evidence="2" id="KW-0479">Metal-binding</keyword>
<dbReference type="PANTHER" id="PTHR13847">
    <property type="entry name" value="SARCOSINE DEHYDROGENASE-RELATED"/>
    <property type="match status" value="1"/>
</dbReference>
<evidence type="ECO:0000259" key="6">
    <source>
        <dbReference type="PROSITE" id="PS51296"/>
    </source>
</evidence>